<dbReference type="SMART" id="SM00829">
    <property type="entry name" value="PKS_ER"/>
    <property type="match status" value="1"/>
</dbReference>
<sequence length="320" mass="33074">MRAIVCHHLAEDRSGLALEPNWPDPAPPGPGEVTVAISHAALNFPDLLMLSGGYQFRPEVPFIPGTEGSGTVITTGPGAEGWLGKRVLLGGRSGCFAERMTLAATGVRAIPDGLDNSQAAAFTVGALTAWVGLMTRGRLRPGERVLVTGAGGGMGLAAVALAVHEGAHVVAVASSDERLAIAEAAGAHELVRIDRTAPEIAMRDIDIVFDPVGGALALPTIRALRRHGRYLIIGFAGGRSPPFPLNRALLKEIEILGVRAGEFARQDPAAGVRHITAIDARAAVLRPHIGLIVPLAETAEAFSAMAAGRLAGKAVVAIEG</sequence>
<dbReference type="InterPro" id="IPR036291">
    <property type="entry name" value="NAD(P)-bd_dom_sf"/>
</dbReference>
<dbReference type="PANTHER" id="PTHR43677:SF4">
    <property type="entry name" value="QUINONE OXIDOREDUCTASE-LIKE PROTEIN 2"/>
    <property type="match status" value="1"/>
</dbReference>
<dbReference type="SUPFAM" id="SSF51735">
    <property type="entry name" value="NAD(P)-binding Rossmann-fold domains"/>
    <property type="match status" value="1"/>
</dbReference>
<dbReference type="Pfam" id="PF08240">
    <property type="entry name" value="ADH_N"/>
    <property type="match status" value="1"/>
</dbReference>
<protein>
    <submittedName>
        <fullName evidence="2">NADPH:quinone oxidoreductase</fullName>
    </submittedName>
</protein>
<organism evidence="2 3">
    <name type="scientific">Sandarakinorhabdus glacialis</name>
    <dbReference type="NCBI Taxonomy" id="1614636"/>
    <lineage>
        <taxon>Bacteria</taxon>
        <taxon>Pseudomonadati</taxon>
        <taxon>Pseudomonadota</taxon>
        <taxon>Alphaproteobacteria</taxon>
        <taxon>Sphingomonadales</taxon>
        <taxon>Sphingosinicellaceae</taxon>
        <taxon>Sandarakinorhabdus</taxon>
    </lineage>
</organism>
<dbReference type="Pfam" id="PF00107">
    <property type="entry name" value="ADH_zinc_N"/>
    <property type="match status" value="1"/>
</dbReference>
<dbReference type="InterPro" id="IPR013149">
    <property type="entry name" value="ADH-like_C"/>
</dbReference>
<dbReference type="Gene3D" id="3.90.180.10">
    <property type="entry name" value="Medium-chain alcohol dehydrogenases, catalytic domain"/>
    <property type="match status" value="1"/>
</dbReference>
<dbReference type="AlphaFoldDB" id="A0A916ZML9"/>
<proteinExistence type="predicted"/>
<dbReference type="Gene3D" id="3.40.50.720">
    <property type="entry name" value="NAD(P)-binding Rossmann-like Domain"/>
    <property type="match status" value="1"/>
</dbReference>
<reference evidence="2" key="1">
    <citation type="journal article" date="2014" name="Int. J. Syst. Evol. Microbiol.">
        <title>Complete genome sequence of Corynebacterium casei LMG S-19264T (=DSM 44701T), isolated from a smear-ripened cheese.</title>
        <authorList>
            <consortium name="US DOE Joint Genome Institute (JGI-PGF)"/>
            <person name="Walter F."/>
            <person name="Albersmeier A."/>
            <person name="Kalinowski J."/>
            <person name="Ruckert C."/>
        </authorList>
    </citation>
    <scope>NUCLEOTIDE SEQUENCE</scope>
    <source>
        <strain evidence="2">CGMCC 1.15519</strain>
    </source>
</reference>
<dbReference type="EMBL" id="BMJM01000002">
    <property type="protein sequence ID" value="GGE04711.1"/>
    <property type="molecule type" value="Genomic_DNA"/>
</dbReference>
<gene>
    <name evidence="2" type="ORF">GCM10011529_08820</name>
</gene>
<evidence type="ECO:0000259" key="1">
    <source>
        <dbReference type="SMART" id="SM00829"/>
    </source>
</evidence>
<dbReference type="SUPFAM" id="SSF50129">
    <property type="entry name" value="GroES-like"/>
    <property type="match status" value="1"/>
</dbReference>
<evidence type="ECO:0000313" key="3">
    <source>
        <dbReference type="Proteomes" id="UP000635071"/>
    </source>
</evidence>
<dbReference type="PANTHER" id="PTHR43677">
    <property type="entry name" value="SHORT-CHAIN DEHYDROGENASE/REDUCTASE"/>
    <property type="match status" value="1"/>
</dbReference>
<evidence type="ECO:0000313" key="2">
    <source>
        <dbReference type="EMBL" id="GGE04711.1"/>
    </source>
</evidence>
<dbReference type="CDD" id="cd08241">
    <property type="entry name" value="QOR1"/>
    <property type="match status" value="1"/>
</dbReference>
<comment type="caution">
    <text evidence="2">The sequence shown here is derived from an EMBL/GenBank/DDBJ whole genome shotgun (WGS) entry which is preliminary data.</text>
</comment>
<dbReference type="InterPro" id="IPR051397">
    <property type="entry name" value="Zn-ADH-like_protein"/>
</dbReference>
<dbReference type="InterPro" id="IPR020843">
    <property type="entry name" value="ER"/>
</dbReference>
<name>A0A916ZML9_9SPHN</name>
<dbReference type="GO" id="GO:0016491">
    <property type="term" value="F:oxidoreductase activity"/>
    <property type="evidence" value="ECO:0007669"/>
    <property type="project" value="InterPro"/>
</dbReference>
<dbReference type="InterPro" id="IPR013154">
    <property type="entry name" value="ADH-like_N"/>
</dbReference>
<keyword evidence="3" id="KW-1185">Reference proteome</keyword>
<dbReference type="Proteomes" id="UP000635071">
    <property type="component" value="Unassembled WGS sequence"/>
</dbReference>
<dbReference type="InterPro" id="IPR011032">
    <property type="entry name" value="GroES-like_sf"/>
</dbReference>
<accession>A0A916ZML9</accession>
<reference evidence="2" key="2">
    <citation type="submission" date="2020-09" db="EMBL/GenBank/DDBJ databases">
        <authorList>
            <person name="Sun Q."/>
            <person name="Zhou Y."/>
        </authorList>
    </citation>
    <scope>NUCLEOTIDE SEQUENCE</scope>
    <source>
        <strain evidence="2">CGMCC 1.15519</strain>
    </source>
</reference>
<feature type="domain" description="Enoyl reductase (ER)" evidence="1">
    <location>
        <begin position="11"/>
        <end position="316"/>
    </location>
</feature>
<dbReference type="RefSeq" id="WP_188761696.1">
    <property type="nucleotide sequence ID" value="NZ_BMJM01000002.1"/>
</dbReference>